<dbReference type="EMBL" id="DVLU01000006">
    <property type="protein sequence ID" value="HIT84452.1"/>
    <property type="molecule type" value="Genomic_DNA"/>
</dbReference>
<evidence type="ECO:0000313" key="2">
    <source>
        <dbReference type="Proteomes" id="UP000824165"/>
    </source>
</evidence>
<dbReference type="Proteomes" id="UP000824165">
    <property type="component" value="Unassembled WGS sequence"/>
</dbReference>
<protein>
    <submittedName>
        <fullName evidence="1">Uncharacterized protein</fullName>
    </submittedName>
</protein>
<comment type="caution">
    <text evidence="1">The sequence shown here is derived from an EMBL/GenBank/DDBJ whole genome shotgun (WGS) entry which is preliminary data.</text>
</comment>
<reference evidence="1" key="2">
    <citation type="journal article" date="2021" name="PeerJ">
        <title>Extensive microbial diversity within the chicken gut microbiome revealed by metagenomics and culture.</title>
        <authorList>
            <person name="Gilroy R."/>
            <person name="Ravi A."/>
            <person name="Getino M."/>
            <person name="Pursley I."/>
            <person name="Horton D.L."/>
            <person name="Alikhan N.F."/>
            <person name="Baker D."/>
            <person name="Gharbi K."/>
            <person name="Hall N."/>
            <person name="Watson M."/>
            <person name="Adriaenssens E.M."/>
            <person name="Foster-Nyarko E."/>
            <person name="Jarju S."/>
            <person name="Secka A."/>
            <person name="Antonio M."/>
            <person name="Oren A."/>
            <person name="Chaudhuri R.R."/>
            <person name="La Ragione R."/>
            <person name="Hildebrand F."/>
            <person name="Pallen M.J."/>
        </authorList>
    </citation>
    <scope>NUCLEOTIDE SEQUENCE</scope>
    <source>
        <strain evidence="1">CHK181-108</strain>
    </source>
</reference>
<dbReference type="AlphaFoldDB" id="A0A9D1KQD5"/>
<sequence length="84" mass="9046">MRDVRNARFGAVLTGGDTIITKEELFEIFSGVAENDERTFGDRLKSAEFLMKYCFCGGGDEKKDGGVVIIDDIGAKLGGGNEGH</sequence>
<evidence type="ECO:0000313" key="1">
    <source>
        <dbReference type="EMBL" id="HIT84452.1"/>
    </source>
</evidence>
<proteinExistence type="predicted"/>
<reference evidence="1" key="1">
    <citation type="submission" date="2020-10" db="EMBL/GenBank/DDBJ databases">
        <authorList>
            <person name="Gilroy R."/>
        </authorList>
    </citation>
    <scope>NUCLEOTIDE SEQUENCE</scope>
    <source>
        <strain evidence="1">CHK181-108</strain>
    </source>
</reference>
<gene>
    <name evidence="1" type="ORF">IAA60_00960</name>
</gene>
<organism evidence="1 2">
    <name type="scientific">Candidatus Ornithomonoglobus intestinigallinarum</name>
    <dbReference type="NCBI Taxonomy" id="2840894"/>
    <lineage>
        <taxon>Bacteria</taxon>
        <taxon>Bacillati</taxon>
        <taxon>Bacillota</taxon>
        <taxon>Clostridia</taxon>
        <taxon>Candidatus Ornithomonoglobus</taxon>
    </lineage>
</organism>
<accession>A0A9D1KQD5</accession>
<name>A0A9D1KQD5_9FIRM</name>